<evidence type="ECO:0000313" key="2">
    <source>
        <dbReference type="Proteomes" id="UP000193427"/>
    </source>
</evidence>
<dbReference type="RefSeq" id="WP_237357784.1">
    <property type="nucleotide sequence ID" value="NZ_BSPR01000008.1"/>
</dbReference>
<dbReference type="PANTHER" id="PTHR21248">
    <property type="entry name" value="CARDIOLIPIN SYNTHASE"/>
    <property type="match status" value="1"/>
</dbReference>
<gene>
    <name evidence="1" type="ORF">A4W93_07450</name>
</gene>
<dbReference type="GO" id="GO:0030572">
    <property type="term" value="F:phosphatidyltransferase activity"/>
    <property type="evidence" value="ECO:0007669"/>
    <property type="project" value="UniProtKB-ARBA"/>
</dbReference>
<reference evidence="1 2" key="1">
    <citation type="submission" date="2016-04" db="EMBL/GenBank/DDBJ databases">
        <title>Complete genome sequence of natural rubber-degrading, novel Gram-negative bacterium, Rhizobacter gummiphilus strain NS21.</title>
        <authorList>
            <person name="Tabata M."/>
            <person name="Kasai D."/>
            <person name="Fukuda M."/>
        </authorList>
    </citation>
    <scope>NUCLEOTIDE SEQUENCE [LARGE SCALE GENOMIC DNA]</scope>
    <source>
        <strain evidence="1 2">NS21</strain>
    </source>
</reference>
<dbReference type="InterPro" id="IPR025202">
    <property type="entry name" value="PLD-like_dom"/>
</dbReference>
<organism evidence="1 2">
    <name type="scientific">Piscinibacter gummiphilus</name>
    <dbReference type="NCBI Taxonomy" id="946333"/>
    <lineage>
        <taxon>Bacteria</taxon>
        <taxon>Pseudomonadati</taxon>
        <taxon>Pseudomonadota</taxon>
        <taxon>Betaproteobacteria</taxon>
        <taxon>Burkholderiales</taxon>
        <taxon>Sphaerotilaceae</taxon>
        <taxon>Piscinibacter</taxon>
    </lineage>
</organism>
<dbReference type="GO" id="GO:0032049">
    <property type="term" value="P:cardiolipin biosynthetic process"/>
    <property type="evidence" value="ECO:0007669"/>
    <property type="project" value="UniProtKB-ARBA"/>
</dbReference>
<dbReference type="SUPFAM" id="SSF56024">
    <property type="entry name" value="Phospholipase D/nuclease"/>
    <property type="match status" value="2"/>
</dbReference>
<dbReference type="AlphaFoldDB" id="A0A1W6L605"/>
<dbReference type="EMBL" id="CP015118">
    <property type="protein sequence ID" value="ARN19759.1"/>
    <property type="molecule type" value="Genomic_DNA"/>
</dbReference>
<sequence>MLGVLLMQGCASIGRSHHPRAEAVAARPSDTLSMWGGQDVLGDGESALRPLATGAYAWDARMTIIQQAQRTLDVQYYLLKDDGSGRAFLRALRDAAGRGVRVRLLVDDLYTISEDALLANFAAIENVEVRLFNPFPMGRSTHVTRWGLSLFDVARLNHRMHNKLMIADGAMAIVGGRNIADEYFLRSTDGNFIDFDLLIAGAAVPELAAAFDAYWNSPRVFDVSELEPGLPDEMARRIAFDVSTKEFAAAAPGLAPSERDLLGYGPLSGDIGHPPLKMVRARIQVFADDPEKVSGQAESGADSTTVTSQVLDAINRAREDLLLVSPYFVPGKLGMENIGRGRQQGVAVTLVTNSLAANDEPYVSAAFARYRKPLLKMGVQVHEVSPEVLDAGKDRRPRHLATTSGRLHVKGAVIDRRWTFVGSMNMDFRSSRVNTEIGVLVDSPEFAADVAGLIDRLHAMGMYRLRLSPETQDIEWVEHRDGKEVVHVDEPGVDWVTRLKIFTLFPFISETLL</sequence>
<dbReference type="SMART" id="SM00155">
    <property type="entry name" value="PLDc"/>
    <property type="match status" value="2"/>
</dbReference>
<dbReference type="Proteomes" id="UP000193427">
    <property type="component" value="Chromosome"/>
</dbReference>
<dbReference type="PANTHER" id="PTHR21248:SF12">
    <property type="entry name" value="CARDIOLIPIN SYNTHASE C"/>
    <property type="match status" value="1"/>
</dbReference>
<accession>A0A1W6L605</accession>
<name>A0A1W6L605_9BURK</name>
<evidence type="ECO:0000313" key="1">
    <source>
        <dbReference type="EMBL" id="ARN19759.1"/>
    </source>
</evidence>
<dbReference type="PROSITE" id="PS50035">
    <property type="entry name" value="PLD"/>
    <property type="match status" value="2"/>
</dbReference>
<dbReference type="Pfam" id="PF13091">
    <property type="entry name" value="PLDc_2"/>
    <property type="match status" value="2"/>
</dbReference>
<dbReference type="Gene3D" id="3.30.870.10">
    <property type="entry name" value="Endonuclease Chain A"/>
    <property type="match status" value="2"/>
</dbReference>
<dbReference type="InterPro" id="IPR001736">
    <property type="entry name" value="PLipase_D/transphosphatidylase"/>
</dbReference>
<protein>
    <submittedName>
        <fullName evidence="1">Uncharacterized protein</fullName>
    </submittedName>
</protein>
<dbReference type="STRING" id="946333.A4W93_07450"/>
<dbReference type="CDD" id="cd09111">
    <property type="entry name" value="PLDc_ymdC_like_1"/>
    <property type="match status" value="1"/>
</dbReference>
<dbReference type="CDD" id="cd09113">
    <property type="entry name" value="PLDc_ymdC_like_2"/>
    <property type="match status" value="1"/>
</dbReference>
<dbReference type="KEGG" id="rgu:A4W93_07450"/>
<keyword evidence="2" id="KW-1185">Reference proteome</keyword>
<proteinExistence type="predicted"/>